<proteinExistence type="predicted"/>
<evidence type="ECO:0000313" key="2">
    <source>
        <dbReference type="EMBL" id="EPE06602.1"/>
    </source>
</evidence>
<keyword evidence="3" id="KW-1185">Reference proteome</keyword>
<keyword evidence="1" id="KW-0472">Membrane</keyword>
<feature type="transmembrane region" description="Helical" evidence="1">
    <location>
        <begin position="144"/>
        <end position="162"/>
    </location>
</feature>
<evidence type="ECO:0000313" key="3">
    <source>
        <dbReference type="Proteomes" id="UP000016923"/>
    </source>
</evidence>
<dbReference type="Proteomes" id="UP000016923">
    <property type="component" value="Unassembled WGS sequence"/>
</dbReference>
<sequence>MASTSPLKVCTALALLYLFGRTFVVAVLLFADGSNIVLYDCATYWLRRTLPTLDMLAEAYFVPVWGWVSVGASWCINYVNVDEITLASPLLDRTCSDIIVSHDELVSYYKNRAPPPPPQRLCPNGDHGNIEETLIIVREHFQKIMGAILTALFLSALLTFTLQTVSSLPSAMSRLPSKLAPISVMATRDRLQADFNADFNAIFGTPRNYYRRPPADPNALVVYKEVPPSPHFKADPNLNLAEARKAMREARAACIHQSAQAFVAAIRSRIEQDNYDADSGFTGGIHDDPDRDAEGAIGMSLFGLDDGSLIGDNQESPDNNVDDWL</sequence>
<dbReference type="AlphaFoldDB" id="S3C1I7"/>
<keyword evidence="1" id="KW-1133">Transmembrane helix</keyword>
<accession>S3C1I7</accession>
<name>S3C1I7_OPHP1</name>
<evidence type="ECO:0000256" key="1">
    <source>
        <dbReference type="SAM" id="Phobius"/>
    </source>
</evidence>
<protein>
    <submittedName>
        <fullName evidence="2">Uncharacterized protein</fullName>
    </submittedName>
</protein>
<reference evidence="2 3" key="1">
    <citation type="journal article" date="2013" name="BMC Genomics">
        <title>The genome and transcriptome of the pine saprophyte Ophiostoma piceae, and a comparison with the bark beetle-associated pine pathogen Grosmannia clavigera.</title>
        <authorList>
            <person name="Haridas S."/>
            <person name="Wang Y."/>
            <person name="Lim L."/>
            <person name="Massoumi Alamouti S."/>
            <person name="Jackman S."/>
            <person name="Docking R."/>
            <person name="Robertson G."/>
            <person name="Birol I."/>
            <person name="Bohlmann J."/>
            <person name="Breuil C."/>
        </authorList>
    </citation>
    <scope>NUCLEOTIDE SEQUENCE [LARGE SCALE GENOMIC DNA]</scope>
    <source>
        <strain evidence="2 3">UAMH 11346</strain>
    </source>
</reference>
<feature type="transmembrane region" description="Helical" evidence="1">
    <location>
        <begin position="12"/>
        <end position="31"/>
    </location>
</feature>
<dbReference type="EMBL" id="KE148153">
    <property type="protein sequence ID" value="EPE06602.1"/>
    <property type="molecule type" value="Genomic_DNA"/>
</dbReference>
<dbReference type="VEuPathDB" id="FungiDB:F503_02730"/>
<dbReference type="HOGENOM" id="CLU_855551_0_0_1"/>
<organism evidence="2 3">
    <name type="scientific">Ophiostoma piceae (strain UAMH 11346)</name>
    <name type="common">Sap stain fungus</name>
    <dbReference type="NCBI Taxonomy" id="1262450"/>
    <lineage>
        <taxon>Eukaryota</taxon>
        <taxon>Fungi</taxon>
        <taxon>Dikarya</taxon>
        <taxon>Ascomycota</taxon>
        <taxon>Pezizomycotina</taxon>
        <taxon>Sordariomycetes</taxon>
        <taxon>Sordariomycetidae</taxon>
        <taxon>Ophiostomatales</taxon>
        <taxon>Ophiostomataceae</taxon>
        <taxon>Ophiostoma</taxon>
    </lineage>
</organism>
<keyword evidence="1" id="KW-0812">Transmembrane</keyword>
<dbReference type="eggNOG" id="ENOG502RQWA">
    <property type="taxonomic scope" value="Eukaryota"/>
</dbReference>
<gene>
    <name evidence="2" type="ORF">F503_02730</name>
</gene>